<dbReference type="PANTHER" id="PTHR11108:SF1">
    <property type="entry name" value="FERROCHELATASE, MITOCHONDRIAL"/>
    <property type="match status" value="1"/>
</dbReference>
<dbReference type="GO" id="GO:0005743">
    <property type="term" value="C:mitochondrial inner membrane"/>
    <property type="evidence" value="ECO:0007669"/>
    <property type="project" value="UniProtKB-SubCell"/>
</dbReference>
<gene>
    <name evidence="13" type="ORF">Cboi02_000161900</name>
</gene>
<keyword evidence="10 12" id="KW-0456">Lyase</keyword>
<dbReference type="Pfam" id="PF00762">
    <property type="entry name" value="Ferrochelatase"/>
    <property type="match status" value="1"/>
</dbReference>
<evidence type="ECO:0000256" key="10">
    <source>
        <dbReference type="ARBA" id="ARBA00023239"/>
    </source>
</evidence>
<dbReference type="GO" id="GO:0004325">
    <property type="term" value="F:ferrochelatase activity"/>
    <property type="evidence" value="ECO:0007669"/>
    <property type="project" value="UniProtKB-UniRule"/>
</dbReference>
<evidence type="ECO:0000313" key="13">
    <source>
        <dbReference type="EMBL" id="GME68384.1"/>
    </source>
</evidence>
<evidence type="ECO:0000256" key="3">
    <source>
        <dbReference type="ARBA" id="ARBA00007718"/>
    </source>
</evidence>
<dbReference type="PROSITE" id="PS00534">
    <property type="entry name" value="FERROCHELATASE"/>
    <property type="match status" value="1"/>
</dbReference>
<dbReference type="OrthoDB" id="1323at2759"/>
<organism evidence="13 14">
    <name type="scientific">Candida boidinii</name>
    <name type="common">Yeast</name>
    <dbReference type="NCBI Taxonomy" id="5477"/>
    <lineage>
        <taxon>Eukaryota</taxon>
        <taxon>Fungi</taxon>
        <taxon>Dikarya</taxon>
        <taxon>Ascomycota</taxon>
        <taxon>Saccharomycotina</taxon>
        <taxon>Pichiomycetes</taxon>
        <taxon>Pichiales</taxon>
        <taxon>Pichiaceae</taxon>
        <taxon>Ogataea</taxon>
        <taxon>Ogataea/Candida clade</taxon>
    </lineage>
</organism>
<name>A0A9W6SY80_CANBO</name>
<comment type="subcellular location">
    <subcellularLocation>
        <location evidence="1">Mitochondrion inner membrane</location>
        <topology evidence="1">Peripheral membrane protein</topology>
        <orientation evidence="1">Matrix side</orientation>
    </subcellularLocation>
</comment>
<evidence type="ECO:0000256" key="2">
    <source>
        <dbReference type="ARBA" id="ARBA00004943"/>
    </source>
</evidence>
<evidence type="ECO:0000256" key="1">
    <source>
        <dbReference type="ARBA" id="ARBA00004443"/>
    </source>
</evidence>
<evidence type="ECO:0000256" key="4">
    <source>
        <dbReference type="ARBA" id="ARBA00022792"/>
    </source>
</evidence>
<sequence>MLRVNGTSRILLQCQRSSFIRYQSTASTKGTKSKGTGIMFMNMGGPSTVKETHDFLFRLFSDGDLIPFGRFQNLIATFISKVRTPKIEKYYQAIGGGSPIRKWSEYQAKIACERLDKISPNTAPHHPYVAFRYANPLTGDTLAKMLDDGITRAVAFTQYPQFSYSTTASSINDLYRWSKKLDKNNQIEWSVIDRWPKHPCLTKTFAKHIKEALSKYDESVRDKVVVLFSAHSLPMEIINRGDSYPAEVASTVYSVMEELKFSNPYRLVWQSQVGPKPWLGGKTDAISNKLTDLDKIPGIVLVPIAFTSDHIETLHELDIELKEELKNPEKYARAESLNGDLEFCEGLADLVKDHLESGEYYSKQLPLDYTLGSIPDSDVFAHPSEFFGKKQK</sequence>
<keyword evidence="8 12" id="KW-0350">Heme biosynthesis</keyword>
<evidence type="ECO:0000256" key="5">
    <source>
        <dbReference type="ARBA" id="ARBA00022946"/>
    </source>
</evidence>
<evidence type="ECO:0000256" key="8">
    <source>
        <dbReference type="ARBA" id="ARBA00023133"/>
    </source>
</evidence>
<dbReference type="EMBL" id="BSXN01000401">
    <property type="protein sequence ID" value="GME68384.1"/>
    <property type="molecule type" value="Genomic_DNA"/>
</dbReference>
<dbReference type="Gene3D" id="3.40.50.1400">
    <property type="match status" value="2"/>
</dbReference>
<evidence type="ECO:0000256" key="7">
    <source>
        <dbReference type="ARBA" id="ARBA00023128"/>
    </source>
</evidence>
<evidence type="ECO:0000256" key="12">
    <source>
        <dbReference type="RuleBase" id="RU000607"/>
    </source>
</evidence>
<dbReference type="HAMAP" id="MF_00323">
    <property type="entry name" value="Ferrochelatase"/>
    <property type="match status" value="1"/>
</dbReference>
<comment type="function">
    <text evidence="12">Catalyzes the ferrous insertion into protoporphyrin IX.</text>
</comment>
<dbReference type="InterPro" id="IPR033659">
    <property type="entry name" value="Ferrochelatase_N"/>
</dbReference>
<accession>A0A9W6SY80</accession>
<evidence type="ECO:0000256" key="11">
    <source>
        <dbReference type="ARBA" id="ARBA00023244"/>
    </source>
</evidence>
<dbReference type="InterPro" id="IPR001015">
    <property type="entry name" value="Ferrochelatase"/>
</dbReference>
<evidence type="ECO:0000313" key="14">
    <source>
        <dbReference type="Proteomes" id="UP001165120"/>
    </source>
</evidence>
<dbReference type="InterPro" id="IPR019772">
    <property type="entry name" value="Ferrochelatase_AS"/>
</dbReference>
<comment type="similarity">
    <text evidence="3 12">Belongs to the ferrochelatase family.</text>
</comment>
<dbReference type="InterPro" id="IPR033644">
    <property type="entry name" value="Ferrochelatase_C"/>
</dbReference>
<keyword evidence="11 12" id="KW-0627">Porphyrin biosynthesis</keyword>
<reference evidence="13" key="1">
    <citation type="submission" date="2023-04" db="EMBL/GenBank/DDBJ databases">
        <title>Candida boidinii NBRC 10035.</title>
        <authorList>
            <person name="Ichikawa N."/>
            <person name="Sato H."/>
            <person name="Tonouchi N."/>
        </authorList>
    </citation>
    <scope>NUCLEOTIDE SEQUENCE</scope>
    <source>
        <strain evidence="13">NBRC 10035</strain>
    </source>
</reference>
<keyword evidence="9" id="KW-0472">Membrane</keyword>
<evidence type="ECO:0000256" key="6">
    <source>
        <dbReference type="ARBA" id="ARBA00023004"/>
    </source>
</evidence>
<dbReference type="EC" id="4.98.1.1" evidence="12"/>
<keyword evidence="14" id="KW-1185">Reference proteome</keyword>
<keyword evidence="5" id="KW-0809">Transit peptide</keyword>
<dbReference type="AlphaFoldDB" id="A0A9W6SY80"/>
<dbReference type="GO" id="GO:0006783">
    <property type="term" value="P:heme biosynthetic process"/>
    <property type="evidence" value="ECO:0007669"/>
    <property type="project" value="UniProtKB-UniRule"/>
</dbReference>
<dbReference type="CDD" id="cd00419">
    <property type="entry name" value="Ferrochelatase_C"/>
    <property type="match status" value="1"/>
</dbReference>
<protein>
    <recommendedName>
        <fullName evidence="12">Ferrochelatase</fullName>
        <ecNumber evidence="12">4.98.1.1</ecNumber>
    </recommendedName>
</protein>
<dbReference type="FunFam" id="3.40.50.1400:FF:000003">
    <property type="entry name" value="Ferrochelatase"/>
    <property type="match status" value="1"/>
</dbReference>
<dbReference type="SUPFAM" id="SSF53800">
    <property type="entry name" value="Chelatase"/>
    <property type="match status" value="1"/>
</dbReference>
<dbReference type="PANTHER" id="PTHR11108">
    <property type="entry name" value="FERROCHELATASE"/>
    <property type="match status" value="1"/>
</dbReference>
<dbReference type="Proteomes" id="UP001165120">
    <property type="component" value="Unassembled WGS sequence"/>
</dbReference>
<comment type="caution">
    <text evidence="13">The sequence shown here is derived from an EMBL/GenBank/DDBJ whole genome shotgun (WGS) entry which is preliminary data.</text>
</comment>
<keyword evidence="7" id="KW-0496">Mitochondrion</keyword>
<comment type="pathway">
    <text evidence="2 12">Porphyrin-containing compound metabolism; protoheme biosynthesis; protoheme from protoporphyrin-IX: step 1/1.</text>
</comment>
<dbReference type="NCBIfam" id="TIGR00109">
    <property type="entry name" value="hemH"/>
    <property type="match status" value="1"/>
</dbReference>
<keyword evidence="4 12" id="KW-0999">Mitochondrion inner membrane</keyword>
<dbReference type="CDD" id="cd03411">
    <property type="entry name" value="Ferrochelatase_N"/>
    <property type="match status" value="1"/>
</dbReference>
<keyword evidence="6 12" id="KW-0408">Iron</keyword>
<comment type="catalytic activity">
    <reaction evidence="12">
        <text>heme b + 2 H(+) = protoporphyrin IX + Fe(2+)</text>
        <dbReference type="Rhea" id="RHEA:22584"/>
        <dbReference type="ChEBI" id="CHEBI:15378"/>
        <dbReference type="ChEBI" id="CHEBI:29033"/>
        <dbReference type="ChEBI" id="CHEBI:57306"/>
        <dbReference type="ChEBI" id="CHEBI:60344"/>
        <dbReference type="EC" id="4.98.1.1"/>
    </reaction>
</comment>
<proteinExistence type="inferred from homology"/>
<evidence type="ECO:0000256" key="9">
    <source>
        <dbReference type="ARBA" id="ARBA00023136"/>
    </source>
</evidence>